<dbReference type="Proteomes" id="UP000287651">
    <property type="component" value="Unassembled WGS sequence"/>
</dbReference>
<feature type="region of interest" description="Disordered" evidence="1">
    <location>
        <begin position="67"/>
        <end position="91"/>
    </location>
</feature>
<name>A0A426Y7I7_ENSVE</name>
<accession>A0A426Y7I7</accession>
<comment type="caution">
    <text evidence="2">The sequence shown here is derived from an EMBL/GenBank/DDBJ whole genome shotgun (WGS) entry which is preliminary data.</text>
</comment>
<proteinExistence type="predicted"/>
<gene>
    <name evidence="2" type="ORF">B296_00053588</name>
</gene>
<evidence type="ECO:0000313" key="3">
    <source>
        <dbReference type="Proteomes" id="UP000287651"/>
    </source>
</evidence>
<sequence>LQHCISRKKAIRDEVEHGLAFNTIFRLPKQVSRNPPLTHHLIRCIPHRPMSLQIPLLCSPSPGWHRGSIPPVRSRKQSRREETAIGKAIGI</sequence>
<protein>
    <submittedName>
        <fullName evidence="2">Uncharacterized protein</fullName>
    </submittedName>
</protein>
<dbReference type="EMBL" id="AMZH03014424">
    <property type="protein sequence ID" value="RRT47666.1"/>
    <property type="molecule type" value="Genomic_DNA"/>
</dbReference>
<dbReference type="AlphaFoldDB" id="A0A426Y7I7"/>
<organism evidence="2 3">
    <name type="scientific">Ensete ventricosum</name>
    <name type="common">Abyssinian banana</name>
    <name type="synonym">Musa ensete</name>
    <dbReference type="NCBI Taxonomy" id="4639"/>
    <lineage>
        <taxon>Eukaryota</taxon>
        <taxon>Viridiplantae</taxon>
        <taxon>Streptophyta</taxon>
        <taxon>Embryophyta</taxon>
        <taxon>Tracheophyta</taxon>
        <taxon>Spermatophyta</taxon>
        <taxon>Magnoliopsida</taxon>
        <taxon>Liliopsida</taxon>
        <taxon>Zingiberales</taxon>
        <taxon>Musaceae</taxon>
        <taxon>Ensete</taxon>
    </lineage>
</organism>
<feature type="non-terminal residue" evidence="2">
    <location>
        <position position="1"/>
    </location>
</feature>
<reference evidence="2 3" key="1">
    <citation type="journal article" date="2014" name="Agronomy (Basel)">
        <title>A Draft Genome Sequence for Ensete ventricosum, the Drought-Tolerant Tree Against Hunger.</title>
        <authorList>
            <person name="Harrison J."/>
            <person name="Moore K.A."/>
            <person name="Paszkiewicz K."/>
            <person name="Jones T."/>
            <person name="Grant M."/>
            <person name="Ambacheew D."/>
            <person name="Muzemil S."/>
            <person name="Studholme D.J."/>
        </authorList>
    </citation>
    <scope>NUCLEOTIDE SEQUENCE [LARGE SCALE GENOMIC DNA]</scope>
</reference>
<evidence type="ECO:0000256" key="1">
    <source>
        <dbReference type="SAM" id="MobiDB-lite"/>
    </source>
</evidence>
<evidence type="ECO:0000313" key="2">
    <source>
        <dbReference type="EMBL" id="RRT47666.1"/>
    </source>
</evidence>